<comment type="caution">
    <text evidence="1">The sequence shown here is derived from an EMBL/GenBank/DDBJ whole genome shotgun (WGS) entry which is preliminary data.</text>
</comment>
<accession>A0ACC0IUK0</accession>
<dbReference type="Proteomes" id="UP001060215">
    <property type="component" value="Chromosome 3"/>
</dbReference>
<evidence type="ECO:0000313" key="2">
    <source>
        <dbReference type="Proteomes" id="UP001060215"/>
    </source>
</evidence>
<keyword evidence="2" id="KW-1185">Reference proteome</keyword>
<sequence length="132" mass="15569">MNKVETHEQLFLSCSFTKGIWAKMLRLNHIDRDPMGWSGELQWAISHCNNRDQSCIIFKLSLACTLYQVWKERNRRTFAQLCRHQEVIEAEMVKEIRARACSNRNVKNSLQNWQVCVNWGLPCSLLRPEGQF</sequence>
<evidence type="ECO:0000313" key="1">
    <source>
        <dbReference type="EMBL" id="KAI8027806.1"/>
    </source>
</evidence>
<organism evidence="1 2">
    <name type="scientific">Camellia lanceoleosa</name>
    <dbReference type="NCBI Taxonomy" id="1840588"/>
    <lineage>
        <taxon>Eukaryota</taxon>
        <taxon>Viridiplantae</taxon>
        <taxon>Streptophyta</taxon>
        <taxon>Embryophyta</taxon>
        <taxon>Tracheophyta</taxon>
        <taxon>Spermatophyta</taxon>
        <taxon>Magnoliopsida</taxon>
        <taxon>eudicotyledons</taxon>
        <taxon>Gunneridae</taxon>
        <taxon>Pentapetalae</taxon>
        <taxon>asterids</taxon>
        <taxon>Ericales</taxon>
        <taxon>Theaceae</taxon>
        <taxon>Camellia</taxon>
    </lineage>
</organism>
<dbReference type="EMBL" id="CM045760">
    <property type="protein sequence ID" value="KAI8027806.1"/>
    <property type="molecule type" value="Genomic_DNA"/>
</dbReference>
<name>A0ACC0IUK0_9ERIC</name>
<reference evidence="1 2" key="1">
    <citation type="journal article" date="2022" name="Plant J.">
        <title>Chromosome-level genome of Camellia lanceoleosa provides a valuable resource for understanding genome evolution and self-incompatibility.</title>
        <authorList>
            <person name="Gong W."/>
            <person name="Xiao S."/>
            <person name="Wang L."/>
            <person name="Liao Z."/>
            <person name="Chang Y."/>
            <person name="Mo W."/>
            <person name="Hu G."/>
            <person name="Li W."/>
            <person name="Zhao G."/>
            <person name="Zhu H."/>
            <person name="Hu X."/>
            <person name="Ji K."/>
            <person name="Xiang X."/>
            <person name="Song Q."/>
            <person name="Yuan D."/>
            <person name="Jin S."/>
            <person name="Zhang L."/>
        </authorList>
    </citation>
    <scope>NUCLEOTIDE SEQUENCE [LARGE SCALE GENOMIC DNA]</scope>
    <source>
        <strain evidence="1">SQ_2022a</strain>
    </source>
</reference>
<protein>
    <submittedName>
        <fullName evidence="1">Uncharacterized protein</fullName>
    </submittedName>
</protein>
<proteinExistence type="predicted"/>
<gene>
    <name evidence="1" type="ORF">LOK49_LG02G02190</name>
</gene>